<keyword evidence="3" id="KW-1185">Reference proteome</keyword>
<keyword evidence="2" id="KW-0378">Hydrolase</keyword>
<name>A0ABY5SG05_9BACL</name>
<dbReference type="Proteomes" id="UP001057877">
    <property type="component" value="Chromosome"/>
</dbReference>
<keyword evidence="2" id="KW-0255">Endonuclease</keyword>
<dbReference type="RefSeq" id="WP_258387262.1">
    <property type="nucleotide sequence ID" value="NZ_CP091430.1"/>
</dbReference>
<evidence type="ECO:0000313" key="2">
    <source>
        <dbReference type="EMBL" id="UVI31198.1"/>
    </source>
</evidence>
<dbReference type="EMBL" id="CP091430">
    <property type="protein sequence ID" value="UVI31198.1"/>
    <property type="molecule type" value="Genomic_DNA"/>
</dbReference>
<gene>
    <name evidence="2" type="ORF">L1F29_04970</name>
</gene>
<keyword evidence="2" id="KW-0540">Nuclease</keyword>
<dbReference type="SUPFAM" id="SSF54060">
    <property type="entry name" value="His-Me finger endonucleases"/>
    <property type="match status" value="1"/>
</dbReference>
<evidence type="ECO:0000259" key="1">
    <source>
        <dbReference type="Pfam" id="PF13392"/>
    </source>
</evidence>
<dbReference type="InterPro" id="IPR003615">
    <property type="entry name" value="HNH_nuc"/>
</dbReference>
<dbReference type="Gene3D" id="1.20.5.2050">
    <property type="match status" value="1"/>
</dbReference>
<dbReference type="InterPro" id="IPR044925">
    <property type="entry name" value="His-Me_finger_sf"/>
</dbReference>
<dbReference type="InterPro" id="IPR016177">
    <property type="entry name" value="DNA-bd_dom_sf"/>
</dbReference>
<dbReference type="SUPFAM" id="SSF54171">
    <property type="entry name" value="DNA-binding domain"/>
    <property type="match status" value="1"/>
</dbReference>
<sequence length="183" mass="21138">MKNDYEIRGPITVIFLRRKDGTVLETLIDTDDLQSVNEFPNTWFAHWSSEVKNFYVGGMHKVGDKWKPAMLHRWVTNAPSHLVVDHINHNTLDNRQSCNLRLLTIAQNLQNRQGAQSNSKSGVRGVSWHKEKKKWDARVKLNGKYKRIGYFDDLEEAKTAIEAARAELMPFSQEALPKRRPIA</sequence>
<organism evidence="2 3">
    <name type="scientific">Paenibacillus spongiae</name>
    <dbReference type="NCBI Taxonomy" id="2909671"/>
    <lineage>
        <taxon>Bacteria</taxon>
        <taxon>Bacillati</taxon>
        <taxon>Bacillota</taxon>
        <taxon>Bacilli</taxon>
        <taxon>Bacillales</taxon>
        <taxon>Paenibacillaceae</taxon>
        <taxon>Paenibacillus</taxon>
    </lineage>
</organism>
<dbReference type="GO" id="GO:0004519">
    <property type="term" value="F:endonuclease activity"/>
    <property type="evidence" value="ECO:0007669"/>
    <property type="project" value="UniProtKB-KW"/>
</dbReference>
<accession>A0ABY5SG05</accession>
<dbReference type="Pfam" id="PF13392">
    <property type="entry name" value="HNH_3"/>
    <property type="match status" value="1"/>
</dbReference>
<reference evidence="2" key="1">
    <citation type="submission" date="2022-01" db="EMBL/GenBank/DDBJ databases">
        <title>Paenibacillus spongiae sp. nov., isolated from marine sponge.</title>
        <authorList>
            <person name="Li Z."/>
            <person name="Zhang M."/>
        </authorList>
    </citation>
    <scope>NUCLEOTIDE SEQUENCE</scope>
    <source>
        <strain evidence="2">PHS-Z3</strain>
    </source>
</reference>
<proteinExistence type="predicted"/>
<feature type="domain" description="HNH nuclease" evidence="1">
    <location>
        <begin position="79"/>
        <end position="109"/>
    </location>
</feature>
<dbReference type="Gene3D" id="3.90.75.20">
    <property type="match status" value="1"/>
</dbReference>
<protein>
    <submittedName>
        <fullName evidence="2">HNH endonuclease</fullName>
    </submittedName>
</protein>
<evidence type="ECO:0000313" key="3">
    <source>
        <dbReference type="Proteomes" id="UP001057877"/>
    </source>
</evidence>